<feature type="transmembrane region" description="Helical" evidence="16">
    <location>
        <begin position="210"/>
        <end position="229"/>
    </location>
</feature>
<dbReference type="PANTHER" id="PTHR42829:SF2">
    <property type="entry name" value="NADH-UBIQUINONE OXIDOREDUCTASE CHAIN 5"/>
    <property type="match status" value="1"/>
</dbReference>
<dbReference type="InterPro" id="IPR003945">
    <property type="entry name" value="NU5C-like"/>
</dbReference>
<feature type="transmembrane region" description="Helical" evidence="16">
    <location>
        <begin position="325"/>
        <end position="344"/>
    </location>
</feature>
<feature type="transmembrane region" description="Helical" evidence="16">
    <location>
        <begin position="85"/>
        <end position="105"/>
    </location>
</feature>
<evidence type="ECO:0000256" key="10">
    <source>
        <dbReference type="ARBA" id="ARBA00022989"/>
    </source>
</evidence>
<evidence type="ECO:0000256" key="16">
    <source>
        <dbReference type="RuleBase" id="RU003404"/>
    </source>
</evidence>
<feature type="transmembrane region" description="Helical" evidence="16">
    <location>
        <begin position="586"/>
        <end position="603"/>
    </location>
</feature>
<dbReference type="GO" id="GO:0015990">
    <property type="term" value="P:electron transport coupled proton transport"/>
    <property type="evidence" value="ECO:0007669"/>
    <property type="project" value="TreeGrafter"/>
</dbReference>
<feature type="domain" description="NADH-Ubiquinone oxidoreductase (complex I) chain 5 N-terminal" evidence="18">
    <location>
        <begin position="69"/>
        <end position="118"/>
    </location>
</feature>
<keyword evidence="6 16" id="KW-0812">Transmembrane</keyword>
<evidence type="ECO:0000256" key="15">
    <source>
        <dbReference type="ARBA" id="ARBA00049551"/>
    </source>
</evidence>
<evidence type="ECO:0000256" key="4">
    <source>
        <dbReference type="ARBA" id="ARBA00022448"/>
    </source>
</evidence>
<dbReference type="Pfam" id="PF06455">
    <property type="entry name" value="NADH5_C"/>
    <property type="match status" value="1"/>
</dbReference>
<evidence type="ECO:0000256" key="3">
    <source>
        <dbReference type="ARBA" id="ARBA00021096"/>
    </source>
</evidence>
<feature type="transmembrane region" description="Helical" evidence="16">
    <location>
        <begin position="140"/>
        <end position="159"/>
    </location>
</feature>
<feature type="domain" description="NADH dehydrogenase subunit 5 C-terminal" evidence="19">
    <location>
        <begin position="422"/>
        <end position="601"/>
    </location>
</feature>
<reference evidence="20" key="1">
    <citation type="journal article" date="2004" name="Proc. Natl. Acad. Sci. U.S.A.">
        <title>Morphological homoplasy, life history evolution, and historical biogeography of plethodontid salamanders inferred from complete mitochondrial genomes.</title>
        <authorList>
            <person name="Mueller R.L."/>
            <person name="Macey J.R."/>
            <person name="Jaekel M."/>
            <person name="Wake D.B."/>
            <person name="Boore J.L."/>
        </authorList>
    </citation>
    <scope>NUCLEOTIDE SEQUENCE</scope>
</reference>
<evidence type="ECO:0000256" key="7">
    <source>
        <dbReference type="ARBA" id="ARBA00022792"/>
    </source>
</evidence>
<keyword evidence="10 16" id="KW-1133">Transmembrane helix</keyword>
<dbReference type="AlphaFoldDB" id="Q645C6"/>
<feature type="transmembrane region" description="Helical" evidence="16">
    <location>
        <begin position="117"/>
        <end position="134"/>
    </location>
</feature>
<evidence type="ECO:0000256" key="14">
    <source>
        <dbReference type="ARBA" id="ARBA00023136"/>
    </source>
</evidence>
<dbReference type="PANTHER" id="PTHR42829">
    <property type="entry name" value="NADH-UBIQUINONE OXIDOREDUCTASE CHAIN 5"/>
    <property type="match status" value="1"/>
</dbReference>
<dbReference type="GO" id="GO:0042773">
    <property type="term" value="P:ATP synthesis coupled electron transport"/>
    <property type="evidence" value="ECO:0007669"/>
    <property type="project" value="InterPro"/>
</dbReference>
<evidence type="ECO:0000256" key="1">
    <source>
        <dbReference type="ARBA" id="ARBA00004448"/>
    </source>
</evidence>
<feature type="transmembrane region" description="Helical" evidence="16">
    <location>
        <begin position="457"/>
        <end position="473"/>
    </location>
</feature>
<dbReference type="PRINTS" id="PR01434">
    <property type="entry name" value="NADHDHGNASE5"/>
</dbReference>
<organism evidence="20">
    <name type="scientific">Aneides flavipunctatus</name>
    <name type="common">black salamander</name>
    <dbReference type="NCBI Taxonomy" id="154579"/>
    <lineage>
        <taxon>Eukaryota</taxon>
        <taxon>Metazoa</taxon>
        <taxon>Chordata</taxon>
        <taxon>Craniata</taxon>
        <taxon>Vertebrata</taxon>
        <taxon>Euteleostomi</taxon>
        <taxon>Amphibia</taxon>
        <taxon>Batrachia</taxon>
        <taxon>Caudata</taxon>
        <taxon>Salamandroidea</taxon>
        <taxon>Plethodontidae</taxon>
        <taxon>Plethodontinae</taxon>
        <taxon>Aneides</taxon>
    </lineage>
</organism>
<feature type="transmembrane region" description="Helical" evidence="16">
    <location>
        <begin position="6"/>
        <end position="27"/>
    </location>
</feature>
<keyword evidence="14 16" id="KW-0472">Membrane</keyword>
<evidence type="ECO:0000259" key="18">
    <source>
        <dbReference type="Pfam" id="PF00662"/>
    </source>
</evidence>
<feature type="transmembrane region" description="Helical" evidence="16">
    <location>
        <begin position="273"/>
        <end position="294"/>
    </location>
</feature>
<feature type="transmembrane region" description="Helical" evidence="16">
    <location>
        <begin position="39"/>
        <end position="59"/>
    </location>
</feature>
<dbReference type="EC" id="7.1.1.2" evidence="2 16"/>
<comment type="function">
    <text evidence="16">Core subunit of the mitochondrial membrane respiratory chain NADH dehydrogenase (Complex I) which catalyzes electron transfer from NADH through the respiratory chain, using ubiquinone as an electron acceptor. Essential for the catalytic activity and assembly of complex I.</text>
</comment>
<evidence type="ECO:0000256" key="2">
    <source>
        <dbReference type="ARBA" id="ARBA00012944"/>
    </source>
</evidence>
<evidence type="ECO:0000256" key="11">
    <source>
        <dbReference type="ARBA" id="ARBA00023027"/>
    </source>
</evidence>
<feature type="transmembrane region" description="Helical" evidence="16">
    <location>
        <begin position="365"/>
        <end position="387"/>
    </location>
</feature>
<comment type="catalytic activity">
    <reaction evidence="15 16">
        <text>a ubiquinone + NADH + 5 H(+)(in) = a ubiquinol + NAD(+) + 4 H(+)(out)</text>
        <dbReference type="Rhea" id="RHEA:29091"/>
        <dbReference type="Rhea" id="RHEA-COMP:9565"/>
        <dbReference type="Rhea" id="RHEA-COMP:9566"/>
        <dbReference type="ChEBI" id="CHEBI:15378"/>
        <dbReference type="ChEBI" id="CHEBI:16389"/>
        <dbReference type="ChEBI" id="CHEBI:17976"/>
        <dbReference type="ChEBI" id="CHEBI:57540"/>
        <dbReference type="ChEBI" id="CHEBI:57945"/>
        <dbReference type="EC" id="7.1.1.2"/>
    </reaction>
</comment>
<evidence type="ECO:0000256" key="12">
    <source>
        <dbReference type="ARBA" id="ARBA00023075"/>
    </source>
</evidence>
<evidence type="ECO:0000256" key="6">
    <source>
        <dbReference type="ARBA" id="ARBA00022692"/>
    </source>
</evidence>
<evidence type="ECO:0000256" key="5">
    <source>
        <dbReference type="ARBA" id="ARBA00022660"/>
    </source>
</evidence>
<dbReference type="EMBL" id="AY728214">
    <property type="protein sequence ID" value="AAU20458.1"/>
    <property type="molecule type" value="Genomic_DNA"/>
</dbReference>
<dbReference type="InterPro" id="IPR001516">
    <property type="entry name" value="Proton_antipo_N"/>
</dbReference>
<gene>
    <name evidence="20" type="primary">nad5</name>
</gene>
<evidence type="ECO:0000259" key="19">
    <source>
        <dbReference type="Pfam" id="PF06455"/>
    </source>
</evidence>
<dbReference type="GO" id="GO:0008137">
    <property type="term" value="F:NADH dehydrogenase (ubiquinone) activity"/>
    <property type="evidence" value="ECO:0007669"/>
    <property type="project" value="UniProtKB-EC"/>
</dbReference>
<evidence type="ECO:0000256" key="9">
    <source>
        <dbReference type="ARBA" id="ARBA00022982"/>
    </source>
</evidence>
<sequence length="604" mass="68055">MNYMLIFNSSLMMSIFLLLIPLILNSTNNTSWYMFVKSSIKLSFIVSLLPLMIFLSQGMESTATNLNLFTIYNFNISFSMKIDQYSILFLPVALFVTWAILEFAMWYMSKDLMINQFFKYLLLFLIAMMILVTANNMFQLFIGWEGVGIMSFLLIGWWHSRTDANTAAMQAVMYNRFGDIGLIITMAWVAMNMNSWEVQQMFILTKNESLVPLLGLILAAMGKSAQFGLHPWLPTAMEGPTPVSALLHSSTMVVAGIFLLIRFQPLMEQNPTSLMICLCLGAMTTLFTAACALTQNDIKKIVAFSTSSQLGLMMVTIGLNQPQLAFFHICTHAFFKAMLFLCSGSIIHNLNDEQDIRKMGGLQKVLPITTTCLTIGSLALTGMPFLSGFFSKDAIIESMNMSNLNCWSLIITLIATSFTAVYSFRIIFFSSMKFPRLMPLSPINENNKMIINPIKRLAWGSMMMGLLIIMNMIPTKPQILTMPMFFKVLALVVTTIGLITAMDMIKITSNLTTKTKMYSFSNMLAFFPQINHRIAPETKMLVGQNLATILTDSTWYEKSGPKGILSQQMLLIKTTAATQTGLIKNYMLMLFISTLIMLIFMLYI</sequence>
<keyword evidence="12 16" id="KW-0830">Ubiquinone</keyword>
<name>Q645C6_9SALA</name>
<dbReference type="Pfam" id="PF00361">
    <property type="entry name" value="Proton_antipo_M"/>
    <property type="match status" value="1"/>
</dbReference>
<evidence type="ECO:0000256" key="13">
    <source>
        <dbReference type="ARBA" id="ARBA00023128"/>
    </source>
</evidence>
<dbReference type="InterPro" id="IPR010934">
    <property type="entry name" value="NADH_DH_su5_C"/>
</dbReference>
<dbReference type="GO" id="GO:0003954">
    <property type="term" value="F:NADH dehydrogenase activity"/>
    <property type="evidence" value="ECO:0007669"/>
    <property type="project" value="TreeGrafter"/>
</dbReference>
<keyword evidence="8" id="KW-1278">Translocase</keyword>
<evidence type="ECO:0000313" key="20">
    <source>
        <dbReference type="EMBL" id="AAU20458.1"/>
    </source>
</evidence>
<keyword evidence="5" id="KW-0679">Respiratory chain</keyword>
<accession>Q645C6</accession>
<dbReference type="InterPro" id="IPR001750">
    <property type="entry name" value="ND/Mrp_TM"/>
</dbReference>
<keyword evidence="4 16" id="KW-0813">Transport</keyword>
<comment type="subcellular location">
    <subcellularLocation>
        <location evidence="1">Mitochondrion inner membrane</location>
        <topology evidence="1">Multi-pass membrane protein</topology>
    </subcellularLocation>
</comment>
<protein>
    <recommendedName>
        <fullName evidence="3 16">NADH-ubiquinone oxidoreductase chain 5</fullName>
        <ecNumber evidence="2 16">7.1.1.2</ecNumber>
    </recommendedName>
</protein>
<feature type="transmembrane region" description="Helical" evidence="16">
    <location>
        <begin position="485"/>
        <end position="505"/>
    </location>
</feature>
<dbReference type="NCBIfam" id="TIGR01974">
    <property type="entry name" value="NDH_I_L"/>
    <property type="match status" value="1"/>
</dbReference>
<keyword evidence="11 16" id="KW-0520">NAD</keyword>
<feature type="transmembrane region" description="Helical" evidence="16">
    <location>
        <begin position="171"/>
        <end position="190"/>
    </location>
</feature>
<comment type="similarity">
    <text evidence="16">Belongs to the complex I subunit 5 family.</text>
</comment>
<evidence type="ECO:0000256" key="8">
    <source>
        <dbReference type="ARBA" id="ARBA00022967"/>
    </source>
</evidence>
<evidence type="ECO:0000259" key="17">
    <source>
        <dbReference type="Pfam" id="PF00361"/>
    </source>
</evidence>
<dbReference type="GO" id="GO:0005743">
    <property type="term" value="C:mitochondrial inner membrane"/>
    <property type="evidence" value="ECO:0007669"/>
    <property type="project" value="UniProtKB-SubCell"/>
</dbReference>
<feature type="transmembrane region" description="Helical" evidence="16">
    <location>
        <begin position="241"/>
        <end position="261"/>
    </location>
</feature>
<geneLocation type="mitochondrion" evidence="20"/>
<feature type="transmembrane region" description="Helical" evidence="16">
    <location>
        <begin position="407"/>
        <end position="428"/>
    </location>
</feature>
<dbReference type="Pfam" id="PF00662">
    <property type="entry name" value="Proton_antipo_N"/>
    <property type="match status" value="1"/>
</dbReference>
<keyword evidence="7" id="KW-0999">Mitochondrion inner membrane</keyword>
<dbReference type="InterPro" id="IPR018393">
    <property type="entry name" value="NADHpl_OxRdtase_5_subgr"/>
</dbReference>
<feature type="domain" description="NADH:quinone oxidoreductase/Mrp antiporter transmembrane" evidence="17">
    <location>
        <begin position="134"/>
        <end position="417"/>
    </location>
</feature>
<keyword evidence="13 16" id="KW-0496">Mitochondrion</keyword>
<keyword evidence="9" id="KW-0249">Electron transport</keyword>
<proteinExistence type="inferred from homology"/>